<dbReference type="GO" id="GO:0003677">
    <property type="term" value="F:DNA binding"/>
    <property type="evidence" value="ECO:0007669"/>
    <property type="project" value="UniProtKB-KW"/>
</dbReference>
<dbReference type="SUPFAM" id="SSF47413">
    <property type="entry name" value="lambda repressor-like DNA-binding domains"/>
    <property type="match status" value="1"/>
</dbReference>
<dbReference type="CDD" id="cd00093">
    <property type="entry name" value="HTH_XRE"/>
    <property type="match status" value="1"/>
</dbReference>
<evidence type="ECO:0000313" key="4">
    <source>
        <dbReference type="Proteomes" id="UP000584824"/>
    </source>
</evidence>
<dbReference type="RefSeq" id="WP_183791382.1">
    <property type="nucleotide sequence ID" value="NZ_JACIDU010000005.1"/>
</dbReference>
<feature type="domain" description="HTH cro/C1-type" evidence="2">
    <location>
        <begin position="22"/>
        <end position="69"/>
    </location>
</feature>
<name>A0A7W6K124_9HYPH</name>
<dbReference type="InterPro" id="IPR013430">
    <property type="entry name" value="Toxin_antidote_HigA"/>
</dbReference>
<evidence type="ECO:0000259" key="2">
    <source>
        <dbReference type="PROSITE" id="PS50943"/>
    </source>
</evidence>
<dbReference type="SMART" id="SM00530">
    <property type="entry name" value="HTH_XRE"/>
    <property type="match status" value="1"/>
</dbReference>
<accession>A0A7W6K124</accession>
<keyword evidence="1" id="KW-0238">DNA-binding</keyword>
<protein>
    <submittedName>
        <fullName evidence="3">Addiction module HigA family antidote</fullName>
    </submittedName>
</protein>
<dbReference type="NCBIfam" id="TIGR02607">
    <property type="entry name" value="antidote_HigA"/>
    <property type="match status" value="1"/>
</dbReference>
<dbReference type="AlphaFoldDB" id="A0A7W6K124"/>
<organism evidence="3 4">
    <name type="scientific">Allorhizobium borbori</name>
    <dbReference type="NCBI Taxonomy" id="485907"/>
    <lineage>
        <taxon>Bacteria</taxon>
        <taxon>Pseudomonadati</taxon>
        <taxon>Pseudomonadota</taxon>
        <taxon>Alphaproteobacteria</taxon>
        <taxon>Hyphomicrobiales</taxon>
        <taxon>Rhizobiaceae</taxon>
        <taxon>Rhizobium/Agrobacterium group</taxon>
        <taxon>Allorhizobium</taxon>
    </lineage>
</organism>
<evidence type="ECO:0000313" key="3">
    <source>
        <dbReference type="EMBL" id="MBB4103152.1"/>
    </source>
</evidence>
<dbReference type="InterPro" id="IPR010982">
    <property type="entry name" value="Lambda_DNA-bd_dom_sf"/>
</dbReference>
<gene>
    <name evidence="3" type="ORF">GGQ66_001707</name>
</gene>
<evidence type="ECO:0000256" key="1">
    <source>
        <dbReference type="ARBA" id="ARBA00023125"/>
    </source>
</evidence>
<dbReference type="PROSITE" id="PS50943">
    <property type="entry name" value="HTH_CROC1"/>
    <property type="match status" value="1"/>
</dbReference>
<dbReference type="Pfam" id="PF01381">
    <property type="entry name" value="HTH_3"/>
    <property type="match status" value="1"/>
</dbReference>
<comment type="caution">
    <text evidence="3">The sequence shown here is derived from an EMBL/GenBank/DDBJ whole genome shotgun (WGS) entry which is preliminary data.</text>
</comment>
<reference evidence="3 4" key="1">
    <citation type="submission" date="2020-08" db="EMBL/GenBank/DDBJ databases">
        <title>Genomic Encyclopedia of Type Strains, Phase IV (KMG-IV): sequencing the most valuable type-strain genomes for metagenomic binning, comparative biology and taxonomic classification.</title>
        <authorList>
            <person name="Goeker M."/>
        </authorList>
    </citation>
    <scope>NUCLEOTIDE SEQUENCE [LARGE SCALE GENOMIC DNA]</scope>
    <source>
        <strain evidence="3 4">DSM 26385</strain>
    </source>
</reference>
<dbReference type="Proteomes" id="UP000584824">
    <property type="component" value="Unassembled WGS sequence"/>
</dbReference>
<dbReference type="InterPro" id="IPR001387">
    <property type="entry name" value="Cro/C1-type_HTH"/>
</dbReference>
<dbReference type="PANTHER" id="PTHR36924:SF1">
    <property type="entry name" value="ANTITOXIN HIGA-1"/>
    <property type="match status" value="1"/>
</dbReference>
<dbReference type="PANTHER" id="PTHR36924">
    <property type="entry name" value="ANTITOXIN HIGA-1"/>
    <property type="match status" value="1"/>
</dbReference>
<dbReference type="EMBL" id="JACIDU010000005">
    <property type="protein sequence ID" value="MBB4103152.1"/>
    <property type="molecule type" value="Genomic_DNA"/>
</dbReference>
<dbReference type="Gene3D" id="1.10.260.40">
    <property type="entry name" value="lambda repressor-like DNA-binding domains"/>
    <property type="match status" value="1"/>
</dbReference>
<sequence>MTLLAFAIHPGEILDEEFLKPLNMTAGALAKRLDVPRTRIERIVKGDTALSADTALRLSAFFGNTPEFWLNLQRAYDLAQASKVVDVSHIRPLAAA</sequence>
<keyword evidence="4" id="KW-1185">Reference proteome</keyword>
<proteinExistence type="predicted"/>